<evidence type="ECO:0000256" key="1">
    <source>
        <dbReference type="ARBA" id="ARBA00005431"/>
    </source>
</evidence>
<dbReference type="PANTHER" id="PTHR16165:SF23">
    <property type="entry name" value="NEUREXOPHILIN AND PC-ESTERASE DOMAIN FAMILY, MEMBER 5"/>
    <property type="match status" value="1"/>
</dbReference>
<reference evidence="4 5" key="1">
    <citation type="submission" date="2024-09" db="EMBL/GenBank/DDBJ databases">
        <title>A chromosome-level genome assembly of Gray's grenadier anchovy, Coilia grayii.</title>
        <authorList>
            <person name="Fu Z."/>
        </authorList>
    </citation>
    <scope>NUCLEOTIDE SEQUENCE [LARGE SCALE GENOMIC DNA]</scope>
    <source>
        <strain evidence="4">G4</strain>
        <tissue evidence="4">Muscle</tissue>
    </source>
</reference>
<evidence type="ECO:0000313" key="4">
    <source>
        <dbReference type="EMBL" id="KAL2102526.1"/>
    </source>
</evidence>
<dbReference type="PANTHER" id="PTHR16165">
    <property type="entry name" value="NXPE FAMILY MEMBER"/>
    <property type="match status" value="1"/>
</dbReference>
<dbReference type="AlphaFoldDB" id="A0ABD1KUA5"/>
<keyword evidence="5" id="KW-1185">Reference proteome</keyword>
<dbReference type="InterPro" id="IPR014756">
    <property type="entry name" value="Ig_E-set"/>
</dbReference>
<protein>
    <recommendedName>
        <fullName evidence="3">NXPE C-terminal domain-containing protein</fullName>
    </recommendedName>
</protein>
<feature type="domain" description="NXPE C-terminal" evidence="3">
    <location>
        <begin position="327"/>
        <end position="546"/>
    </location>
</feature>
<comment type="similarity">
    <text evidence="1">Belongs to the NXPE family.</text>
</comment>
<dbReference type="InterPro" id="IPR026845">
    <property type="entry name" value="NXPH/NXPE"/>
</dbReference>
<evidence type="ECO:0000259" key="3">
    <source>
        <dbReference type="Pfam" id="PF24536"/>
    </source>
</evidence>
<gene>
    <name evidence="4" type="ORF">ACEWY4_001694</name>
</gene>
<organism evidence="4 5">
    <name type="scientific">Coilia grayii</name>
    <name type="common">Gray's grenadier anchovy</name>
    <dbReference type="NCBI Taxonomy" id="363190"/>
    <lineage>
        <taxon>Eukaryota</taxon>
        <taxon>Metazoa</taxon>
        <taxon>Chordata</taxon>
        <taxon>Craniata</taxon>
        <taxon>Vertebrata</taxon>
        <taxon>Euteleostomi</taxon>
        <taxon>Actinopterygii</taxon>
        <taxon>Neopterygii</taxon>
        <taxon>Teleostei</taxon>
        <taxon>Clupei</taxon>
        <taxon>Clupeiformes</taxon>
        <taxon>Clupeoidei</taxon>
        <taxon>Engraulidae</taxon>
        <taxon>Coilinae</taxon>
        <taxon>Coilia</taxon>
    </lineage>
</organism>
<dbReference type="InterPro" id="IPR057106">
    <property type="entry name" value="NXPE4_C"/>
</dbReference>
<comment type="caution">
    <text evidence="4">The sequence shown here is derived from an EMBL/GenBank/DDBJ whole genome shotgun (WGS) entry which is preliminary data.</text>
</comment>
<dbReference type="SUPFAM" id="SSF81296">
    <property type="entry name" value="E set domains"/>
    <property type="match status" value="1"/>
</dbReference>
<dbReference type="GO" id="GO:0007399">
    <property type="term" value="P:nervous system development"/>
    <property type="evidence" value="ECO:0007669"/>
    <property type="project" value="UniProtKB-ARBA"/>
</dbReference>
<dbReference type="Gene3D" id="2.60.40.10">
    <property type="entry name" value="Immunoglobulins"/>
    <property type="match status" value="1"/>
</dbReference>
<evidence type="ECO:0000313" key="5">
    <source>
        <dbReference type="Proteomes" id="UP001591681"/>
    </source>
</evidence>
<dbReference type="Pfam" id="PF24536">
    <property type="entry name" value="NXPE4_C"/>
    <property type="match status" value="1"/>
</dbReference>
<evidence type="ECO:0000256" key="2">
    <source>
        <dbReference type="SAM" id="MobiDB-lite"/>
    </source>
</evidence>
<accession>A0ABD1KUA5</accession>
<dbReference type="Proteomes" id="UP001591681">
    <property type="component" value="Unassembled WGS sequence"/>
</dbReference>
<feature type="region of interest" description="Disordered" evidence="2">
    <location>
        <begin position="24"/>
        <end position="57"/>
    </location>
</feature>
<sequence>MEGSAGLLSSVFVQVLWSYSSGDRQANQPLPRPCMQHHNKTQRPSEPTPEASTAPPGLSVEEWERMLKAIHWGGPERQVTSASRSTSPGHSTFTIQDLKQSYSVGEELHATIFAKDFTGQPKRYGGDFFQAKVYSDKLKASVFGEVLDHQNGTYSARFILPWAGQASVAVRLIHSSEAVQALKQHRSTDSNRIYFYGFFVGKDSHGARVQETLVCNIKWAGVVLSPTTQKNCCCEYQDARTGLTWQCRQPKALPCDALMSHSMGGYVNRMTPLEKVLMNSQHVNRWLQGDSRIITIITSNVTIEARNQCKPGLPTPIPAGFYLSNVWTSFVCATRHFQINDTAECLKNKHIYIVGDSTSRQWYDYLVRTMPTLKPMNLHSVYQVGPLMAVDVQNNVDLHWRSHGLPLRCLKAPIVSLQYISNIIDGIVGGPHTVFVFDMWAHFTNFPLSYFAHRVSLVRRAVVALLRRAPETKVIIKTANTGYKDIFGSDWLSMQLDRILREAFRDVRVYILDVWQMTACHYNTENIHPAPVIIKNEIDILLSFMCPE</sequence>
<dbReference type="EMBL" id="JBHFQA010000002">
    <property type="protein sequence ID" value="KAL2102526.1"/>
    <property type="molecule type" value="Genomic_DNA"/>
</dbReference>
<proteinExistence type="inferred from homology"/>
<dbReference type="InterPro" id="IPR013783">
    <property type="entry name" value="Ig-like_fold"/>
</dbReference>
<name>A0ABD1KUA5_9TELE</name>
<dbReference type="Pfam" id="PF06312">
    <property type="entry name" value="Neurexophilin"/>
    <property type="match status" value="1"/>
</dbReference>